<evidence type="ECO:0000256" key="2">
    <source>
        <dbReference type="ARBA" id="ARBA00023002"/>
    </source>
</evidence>
<evidence type="ECO:0000313" key="6">
    <source>
        <dbReference type="EMBL" id="CAE8617313.1"/>
    </source>
</evidence>
<dbReference type="OrthoDB" id="440325at2759"/>
<dbReference type="Gene3D" id="3.40.605.10">
    <property type="entry name" value="Aldehyde Dehydrogenase, Chain A, domain 1"/>
    <property type="match status" value="1"/>
</dbReference>
<reference evidence="6" key="1">
    <citation type="submission" date="2021-02" db="EMBL/GenBank/DDBJ databases">
        <authorList>
            <person name="Dougan E. K."/>
            <person name="Rhodes N."/>
            <person name="Thang M."/>
            <person name="Chan C."/>
        </authorList>
    </citation>
    <scope>NUCLEOTIDE SEQUENCE</scope>
</reference>
<evidence type="ECO:0000256" key="1">
    <source>
        <dbReference type="ARBA" id="ARBA00009986"/>
    </source>
</evidence>
<dbReference type="GO" id="GO:0006081">
    <property type="term" value="P:aldehyde metabolic process"/>
    <property type="evidence" value="ECO:0007669"/>
    <property type="project" value="InterPro"/>
</dbReference>
<dbReference type="InterPro" id="IPR015590">
    <property type="entry name" value="Aldehyde_DH_dom"/>
</dbReference>
<dbReference type="InterPro" id="IPR029510">
    <property type="entry name" value="Ald_DH_CS_GLU"/>
</dbReference>
<dbReference type="Pfam" id="PF00171">
    <property type="entry name" value="Aldedh"/>
    <property type="match status" value="1"/>
</dbReference>
<dbReference type="SUPFAM" id="SSF53720">
    <property type="entry name" value="ALDH-like"/>
    <property type="match status" value="1"/>
</dbReference>
<name>A0A813FY99_POLGL</name>
<feature type="domain" description="Aldehyde dehydrogenase" evidence="5">
    <location>
        <begin position="2"/>
        <end position="233"/>
    </location>
</feature>
<gene>
    <name evidence="6" type="ORF">PGLA1383_LOCUS34976</name>
</gene>
<organism evidence="6 7">
    <name type="scientific">Polarella glacialis</name>
    <name type="common">Dinoflagellate</name>
    <dbReference type="NCBI Taxonomy" id="89957"/>
    <lineage>
        <taxon>Eukaryota</taxon>
        <taxon>Sar</taxon>
        <taxon>Alveolata</taxon>
        <taxon>Dinophyceae</taxon>
        <taxon>Suessiales</taxon>
        <taxon>Suessiaceae</taxon>
        <taxon>Polarella</taxon>
    </lineage>
</organism>
<dbReference type="GO" id="GO:0004029">
    <property type="term" value="F:aldehyde dehydrogenase (NAD+) activity"/>
    <property type="evidence" value="ECO:0007669"/>
    <property type="project" value="TreeGrafter"/>
</dbReference>
<comment type="caution">
    <text evidence="6">The sequence shown here is derived from an EMBL/GenBank/DDBJ whole genome shotgun (WGS) entry which is preliminary data.</text>
</comment>
<dbReference type="Gene3D" id="3.40.309.10">
    <property type="entry name" value="Aldehyde Dehydrogenase, Chain A, domain 2"/>
    <property type="match status" value="1"/>
</dbReference>
<proteinExistence type="inferred from homology"/>
<dbReference type="InterPro" id="IPR016161">
    <property type="entry name" value="Ald_DH/histidinol_DH"/>
</dbReference>
<feature type="active site" evidence="3">
    <location>
        <position position="8"/>
    </location>
</feature>
<dbReference type="PANTHER" id="PTHR43570">
    <property type="entry name" value="ALDEHYDE DEHYDROGENASE"/>
    <property type="match status" value="1"/>
</dbReference>
<evidence type="ECO:0000313" key="7">
    <source>
        <dbReference type="Proteomes" id="UP000654075"/>
    </source>
</evidence>
<dbReference type="InterPro" id="IPR012394">
    <property type="entry name" value="Aldehyde_DH_NAD(P)"/>
</dbReference>
<dbReference type="InterPro" id="IPR016163">
    <property type="entry name" value="Ald_DH_C"/>
</dbReference>
<sequence>MLTPITLELGGKSPVFIDKGLSEDMMNAAVREILETKVHKTGQFCCSHDYGLVHEAVYEDFCGRLKAQIVALGPRRHVPMIGRRQYADIKSKLDEAGAECVPPLGGESVPNDEAMTIPMTALLQPSFDKRVLTEEIFGPLFPVLKVSGVAEAIKIINRPVTCKPLIAYCYTEDSKLADAFVSSVPAGNIAVNGGPQRMISNYACGFGGVGPSGSGVHMWGVDALREFSNRKHVMRARGGFAKSYFSGPPPALPAKA</sequence>
<accession>A0A813FY99</accession>
<dbReference type="Proteomes" id="UP000654075">
    <property type="component" value="Unassembled WGS sequence"/>
</dbReference>
<dbReference type="PANTHER" id="PTHR43570:SF16">
    <property type="entry name" value="ALDEHYDE DEHYDROGENASE TYPE III, ISOFORM Q"/>
    <property type="match status" value="1"/>
</dbReference>
<keyword evidence="2 4" id="KW-0560">Oxidoreductase</keyword>
<dbReference type="PROSITE" id="PS00687">
    <property type="entry name" value="ALDEHYDE_DEHYDR_GLU"/>
    <property type="match status" value="1"/>
</dbReference>
<dbReference type="GO" id="GO:0005737">
    <property type="term" value="C:cytoplasm"/>
    <property type="evidence" value="ECO:0007669"/>
    <property type="project" value="TreeGrafter"/>
</dbReference>
<dbReference type="EMBL" id="CAJNNV010026124">
    <property type="protein sequence ID" value="CAE8617313.1"/>
    <property type="molecule type" value="Genomic_DNA"/>
</dbReference>
<evidence type="ECO:0000256" key="3">
    <source>
        <dbReference type="PROSITE-ProRule" id="PRU10007"/>
    </source>
</evidence>
<protein>
    <recommendedName>
        <fullName evidence="5">Aldehyde dehydrogenase domain-containing protein</fullName>
    </recommendedName>
</protein>
<dbReference type="InterPro" id="IPR016162">
    <property type="entry name" value="Ald_DH_N"/>
</dbReference>
<comment type="similarity">
    <text evidence="1 4">Belongs to the aldehyde dehydrogenase family.</text>
</comment>
<dbReference type="AlphaFoldDB" id="A0A813FY99"/>
<keyword evidence="7" id="KW-1185">Reference proteome</keyword>
<evidence type="ECO:0000256" key="4">
    <source>
        <dbReference type="RuleBase" id="RU003345"/>
    </source>
</evidence>
<evidence type="ECO:0000259" key="5">
    <source>
        <dbReference type="Pfam" id="PF00171"/>
    </source>
</evidence>